<dbReference type="Pfam" id="PF12146">
    <property type="entry name" value="Hydrolase_4"/>
    <property type="match status" value="1"/>
</dbReference>
<accession>A0A842HVD9</accession>
<dbReference type="Proteomes" id="UP000564378">
    <property type="component" value="Unassembled WGS sequence"/>
</dbReference>
<dbReference type="EMBL" id="JACJVJ010000001">
    <property type="protein sequence ID" value="MBC2776875.1"/>
    <property type="molecule type" value="Genomic_DNA"/>
</dbReference>
<dbReference type="PANTHER" id="PTHR12277:SF81">
    <property type="entry name" value="PROTEIN ABHD13"/>
    <property type="match status" value="1"/>
</dbReference>
<dbReference type="Gene3D" id="3.40.50.1820">
    <property type="entry name" value="alpha/beta hydrolase"/>
    <property type="match status" value="1"/>
</dbReference>
<dbReference type="InterPro" id="IPR022742">
    <property type="entry name" value="Hydrolase_4"/>
</dbReference>
<keyword evidence="3" id="KW-1185">Reference proteome</keyword>
<keyword evidence="2" id="KW-0378">Hydrolase</keyword>
<dbReference type="InterPro" id="IPR029058">
    <property type="entry name" value="AB_hydrolase_fold"/>
</dbReference>
<protein>
    <submittedName>
        <fullName evidence="2">Alpha/beta fold hydrolase</fullName>
    </submittedName>
</protein>
<proteinExistence type="predicted"/>
<sequence>MALPFRPKWRHALPALFGLAIVGGQSGCAHFARDQLYAPGDGPVATPEWTGPAPEAVTAHTEDGLDLAGYYWAPAADNRDIVLVLHGRRDNAGRMAGYVQRLVESGRGVLVASYRGFNENPGSPSEAGLIRDARAFYRLARLRGGPNGRVYVFGHSLGGAVAIQLAAREQLEGLITLATFSDLARAAPGFAEWFIPDEWKSLAALAQVEEPLLLIHGADDDYVEPSHARRLFAAACSGATLSIITGVRHRPNFRLIAPIVTGWIDAVESGQLAGTRLEGNASWETRARCAPR</sequence>
<dbReference type="RefSeq" id="WP_185800125.1">
    <property type="nucleotide sequence ID" value="NZ_JACJVJ010000001.1"/>
</dbReference>
<name>A0A842HVD9_9SPHN</name>
<gene>
    <name evidence="2" type="ORF">H6P80_04500</name>
</gene>
<evidence type="ECO:0000259" key="1">
    <source>
        <dbReference type="Pfam" id="PF12146"/>
    </source>
</evidence>
<comment type="caution">
    <text evidence="2">The sequence shown here is derived from an EMBL/GenBank/DDBJ whole genome shotgun (WGS) entry which is preliminary data.</text>
</comment>
<dbReference type="PANTHER" id="PTHR12277">
    <property type="entry name" value="ALPHA/BETA HYDROLASE DOMAIN-CONTAINING PROTEIN"/>
    <property type="match status" value="1"/>
</dbReference>
<evidence type="ECO:0000313" key="2">
    <source>
        <dbReference type="EMBL" id="MBC2776875.1"/>
    </source>
</evidence>
<reference evidence="2 3" key="1">
    <citation type="submission" date="2020-08" db="EMBL/GenBank/DDBJ databases">
        <title>Draft genome sequence of Parasphingopyxis sp. GrpM-11.</title>
        <authorList>
            <person name="Oh J."/>
            <person name="Roh D.-H."/>
        </authorList>
    </citation>
    <scope>NUCLEOTIDE SEQUENCE [LARGE SCALE GENOMIC DNA]</scope>
    <source>
        <strain evidence="2 3">GrpM-11</strain>
    </source>
</reference>
<dbReference type="AlphaFoldDB" id="A0A842HVD9"/>
<evidence type="ECO:0000313" key="3">
    <source>
        <dbReference type="Proteomes" id="UP000564378"/>
    </source>
</evidence>
<dbReference type="SUPFAM" id="SSF53474">
    <property type="entry name" value="alpha/beta-Hydrolases"/>
    <property type="match status" value="1"/>
</dbReference>
<feature type="domain" description="Serine aminopeptidase S33" evidence="1">
    <location>
        <begin position="78"/>
        <end position="192"/>
    </location>
</feature>
<dbReference type="GO" id="GO:0016787">
    <property type="term" value="F:hydrolase activity"/>
    <property type="evidence" value="ECO:0007669"/>
    <property type="project" value="UniProtKB-KW"/>
</dbReference>
<organism evidence="2 3">
    <name type="scientific">Parasphingopyxis marina</name>
    <dbReference type="NCBI Taxonomy" id="2761622"/>
    <lineage>
        <taxon>Bacteria</taxon>
        <taxon>Pseudomonadati</taxon>
        <taxon>Pseudomonadota</taxon>
        <taxon>Alphaproteobacteria</taxon>
        <taxon>Sphingomonadales</taxon>
        <taxon>Sphingomonadaceae</taxon>
        <taxon>Parasphingopyxis</taxon>
    </lineage>
</organism>